<sequence length="58" mass="6558">MVRVCKGWNVGKMPRSILYNFYLNLLVFKFLYISFLGAKVLKNRQRQGAGADGFEAGA</sequence>
<feature type="transmembrane region" description="Helical" evidence="1">
    <location>
        <begin position="17"/>
        <end position="38"/>
    </location>
</feature>
<gene>
    <name evidence="2" type="ORF">AQUSIP_14380</name>
</gene>
<reference evidence="2 3" key="1">
    <citation type="submission" date="2019-08" db="EMBL/GenBank/DDBJ databases">
        <authorList>
            <person name="Guy L."/>
        </authorList>
    </citation>
    <scope>NUCLEOTIDE SEQUENCE [LARGE SCALE GENOMIC DNA]</scope>
    <source>
        <strain evidence="2 3">SGT-108</strain>
    </source>
</reference>
<organism evidence="2 3">
    <name type="scientific">Aquicella siphonis</name>
    <dbReference type="NCBI Taxonomy" id="254247"/>
    <lineage>
        <taxon>Bacteria</taxon>
        <taxon>Pseudomonadati</taxon>
        <taxon>Pseudomonadota</taxon>
        <taxon>Gammaproteobacteria</taxon>
        <taxon>Legionellales</taxon>
        <taxon>Coxiellaceae</taxon>
        <taxon>Aquicella</taxon>
    </lineage>
</organism>
<dbReference type="AlphaFoldDB" id="A0A5E4PIA4"/>
<dbReference type="EMBL" id="LR699119">
    <property type="protein sequence ID" value="VVC76133.1"/>
    <property type="molecule type" value="Genomic_DNA"/>
</dbReference>
<accession>A0A5E4PIA4</accession>
<dbReference type="Proteomes" id="UP000324194">
    <property type="component" value="Chromosome 1"/>
</dbReference>
<keyword evidence="1" id="KW-1133">Transmembrane helix</keyword>
<protein>
    <submittedName>
        <fullName evidence="2">Uncharacterized protein</fullName>
    </submittedName>
</protein>
<keyword evidence="3" id="KW-1185">Reference proteome</keyword>
<evidence type="ECO:0000313" key="3">
    <source>
        <dbReference type="Proteomes" id="UP000324194"/>
    </source>
</evidence>
<dbReference type="KEGG" id="asip:AQUSIP_14380"/>
<proteinExistence type="predicted"/>
<name>A0A5E4PIA4_9COXI</name>
<evidence type="ECO:0000313" key="2">
    <source>
        <dbReference type="EMBL" id="VVC76133.1"/>
    </source>
</evidence>
<keyword evidence="1" id="KW-0472">Membrane</keyword>
<keyword evidence="1" id="KW-0812">Transmembrane</keyword>
<evidence type="ECO:0000256" key="1">
    <source>
        <dbReference type="SAM" id="Phobius"/>
    </source>
</evidence>